<evidence type="ECO:0000313" key="1">
    <source>
        <dbReference type="EMBL" id="KAK6766951.1"/>
    </source>
</evidence>
<dbReference type="Proteomes" id="UP001303046">
    <property type="component" value="Unassembled WGS sequence"/>
</dbReference>
<proteinExistence type="predicted"/>
<dbReference type="EMBL" id="JAVFWL010000006">
    <property type="protein sequence ID" value="KAK6766951.1"/>
    <property type="molecule type" value="Genomic_DNA"/>
</dbReference>
<sequence length="120" mass="13736">MRNPTEGTQMSLEQEESKLEEFRIMMDDLARNVEWLAVLMYLRSAVLKRKLLYRSCNFGIGRAHLRKEEQAKRKLTLDTTDCAQDESDACACPTSEDWMHTECISNVCNGDGTELEGNDV</sequence>
<evidence type="ECO:0000313" key="2">
    <source>
        <dbReference type="Proteomes" id="UP001303046"/>
    </source>
</evidence>
<keyword evidence="2" id="KW-1185">Reference proteome</keyword>
<gene>
    <name evidence="1" type="primary">Necator_chrX.g26467</name>
    <name evidence="1" type="ORF">RB195_026300</name>
</gene>
<reference evidence="1 2" key="1">
    <citation type="submission" date="2023-08" db="EMBL/GenBank/DDBJ databases">
        <title>A Necator americanus chromosomal reference genome.</title>
        <authorList>
            <person name="Ilik V."/>
            <person name="Petrzelkova K.J."/>
            <person name="Pardy F."/>
            <person name="Fuh T."/>
            <person name="Niatou-Singa F.S."/>
            <person name="Gouil Q."/>
            <person name="Baker L."/>
            <person name="Ritchie M.E."/>
            <person name="Jex A.R."/>
            <person name="Gazzola D."/>
            <person name="Li H."/>
            <person name="Toshio Fujiwara R."/>
            <person name="Zhan B."/>
            <person name="Aroian R.V."/>
            <person name="Pafco B."/>
            <person name="Schwarz E.M."/>
        </authorList>
    </citation>
    <scope>NUCLEOTIDE SEQUENCE [LARGE SCALE GENOMIC DNA]</scope>
    <source>
        <strain evidence="1 2">Aroian</strain>
        <tissue evidence="1">Whole animal</tissue>
    </source>
</reference>
<accession>A0ABR1EYP9</accession>
<comment type="caution">
    <text evidence="1">The sequence shown here is derived from an EMBL/GenBank/DDBJ whole genome shotgun (WGS) entry which is preliminary data.</text>
</comment>
<name>A0ABR1EYP9_NECAM</name>
<organism evidence="1 2">
    <name type="scientific">Necator americanus</name>
    <name type="common">Human hookworm</name>
    <dbReference type="NCBI Taxonomy" id="51031"/>
    <lineage>
        <taxon>Eukaryota</taxon>
        <taxon>Metazoa</taxon>
        <taxon>Ecdysozoa</taxon>
        <taxon>Nematoda</taxon>
        <taxon>Chromadorea</taxon>
        <taxon>Rhabditida</taxon>
        <taxon>Rhabditina</taxon>
        <taxon>Rhabditomorpha</taxon>
        <taxon>Strongyloidea</taxon>
        <taxon>Ancylostomatidae</taxon>
        <taxon>Bunostominae</taxon>
        <taxon>Necator</taxon>
    </lineage>
</organism>
<protein>
    <submittedName>
        <fullName evidence="1">Uncharacterized protein</fullName>
    </submittedName>
</protein>